<proteinExistence type="inferred from homology"/>
<dbReference type="EMBL" id="JAZDUA010000705">
    <property type="protein sequence ID" value="KAK7789807.1"/>
    <property type="molecule type" value="Genomic_DNA"/>
</dbReference>
<dbReference type="InterPro" id="IPR002035">
    <property type="entry name" value="VWF_A"/>
</dbReference>
<dbReference type="Gene3D" id="1.25.40.240">
    <property type="entry name" value="Ku, C-terminal domain"/>
    <property type="match status" value="1"/>
</dbReference>
<keyword evidence="17" id="KW-1185">Reference proteome</keyword>
<evidence type="ECO:0000256" key="13">
    <source>
        <dbReference type="ARBA" id="ARBA00023242"/>
    </source>
</evidence>
<dbReference type="InterPro" id="IPR014893">
    <property type="entry name" value="Ku_PK_bind"/>
</dbReference>
<evidence type="ECO:0000313" key="17">
    <source>
        <dbReference type="Proteomes" id="UP001378592"/>
    </source>
</evidence>
<dbReference type="FunFam" id="2.40.290.10:FF:000005">
    <property type="entry name" value="X-ray repair cross-complementing protein 5"/>
    <property type="match status" value="1"/>
</dbReference>
<keyword evidence="7" id="KW-0378">Hydrolase</keyword>
<dbReference type="InterPro" id="IPR005161">
    <property type="entry name" value="Ku_N"/>
</dbReference>
<keyword evidence="6" id="KW-0227">DNA damage</keyword>
<dbReference type="AlphaFoldDB" id="A0AAN9V776"/>
<comment type="subcellular location">
    <subcellularLocation>
        <location evidence="2">Chromosome</location>
    </subcellularLocation>
    <subcellularLocation>
        <location evidence="1">Nucleus</location>
    </subcellularLocation>
</comment>
<dbReference type="InterPro" id="IPR006164">
    <property type="entry name" value="DNA_bd_Ku70/Ku80"/>
</dbReference>
<keyword evidence="11" id="KW-0233">DNA recombination</keyword>
<dbReference type="SUPFAM" id="SSF100939">
    <property type="entry name" value="SPOC domain-like"/>
    <property type="match status" value="1"/>
</dbReference>
<keyword evidence="8" id="KW-0347">Helicase</keyword>
<evidence type="ECO:0000256" key="1">
    <source>
        <dbReference type="ARBA" id="ARBA00004123"/>
    </source>
</evidence>
<keyword evidence="12" id="KW-0234">DNA repair</keyword>
<dbReference type="PANTHER" id="PTHR12604:SF4">
    <property type="entry name" value="X-RAY REPAIR CROSS-COMPLEMENTING PROTEIN 5"/>
    <property type="match status" value="1"/>
</dbReference>
<evidence type="ECO:0000256" key="14">
    <source>
        <dbReference type="SAM" id="MobiDB-lite"/>
    </source>
</evidence>
<dbReference type="CDD" id="cd00873">
    <property type="entry name" value="KU80"/>
    <property type="match status" value="1"/>
</dbReference>
<evidence type="ECO:0000259" key="15">
    <source>
        <dbReference type="PROSITE" id="PS50234"/>
    </source>
</evidence>
<evidence type="ECO:0000256" key="8">
    <source>
        <dbReference type="ARBA" id="ARBA00022806"/>
    </source>
</evidence>
<dbReference type="Gene3D" id="3.40.50.410">
    <property type="entry name" value="von Willebrand factor, type A domain"/>
    <property type="match status" value="1"/>
</dbReference>
<evidence type="ECO:0000256" key="2">
    <source>
        <dbReference type="ARBA" id="ARBA00004286"/>
    </source>
</evidence>
<keyword evidence="4" id="KW-0158">Chromosome</keyword>
<keyword evidence="13" id="KW-0539">Nucleus</keyword>
<evidence type="ECO:0000256" key="11">
    <source>
        <dbReference type="ARBA" id="ARBA00023172"/>
    </source>
</evidence>
<dbReference type="Pfam" id="PF03731">
    <property type="entry name" value="Ku_N"/>
    <property type="match status" value="1"/>
</dbReference>
<dbReference type="SUPFAM" id="SSF101420">
    <property type="entry name" value="C-terminal domain of Ku80"/>
    <property type="match status" value="1"/>
</dbReference>
<dbReference type="PANTHER" id="PTHR12604">
    <property type="entry name" value="KU AUTOANTIGEN DNA HELICASE"/>
    <property type="match status" value="1"/>
</dbReference>
<evidence type="ECO:0000256" key="3">
    <source>
        <dbReference type="ARBA" id="ARBA00007726"/>
    </source>
</evidence>
<dbReference type="SMART" id="SM00559">
    <property type="entry name" value="Ku78"/>
    <property type="match status" value="1"/>
</dbReference>
<evidence type="ECO:0000256" key="12">
    <source>
        <dbReference type="ARBA" id="ARBA00023204"/>
    </source>
</evidence>
<dbReference type="InterPro" id="IPR036494">
    <property type="entry name" value="Ku_C_sf"/>
</dbReference>
<dbReference type="GO" id="GO:0006303">
    <property type="term" value="P:double-strand break repair via nonhomologous end joining"/>
    <property type="evidence" value="ECO:0007669"/>
    <property type="project" value="InterPro"/>
</dbReference>
<keyword evidence="5" id="KW-0547">Nucleotide-binding</keyword>
<keyword evidence="9" id="KW-0067">ATP-binding</keyword>
<dbReference type="GO" id="GO:0043564">
    <property type="term" value="C:Ku70:Ku80 complex"/>
    <property type="evidence" value="ECO:0007669"/>
    <property type="project" value="InterPro"/>
</dbReference>
<dbReference type="GO" id="GO:0000723">
    <property type="term" value="P:telomere maintenance"/>
    <property type="evidence" value="ECO:0007669"/>
    <property type="project" value="InterPro"/>
</dbReference>
<sequence>MGSRSPKEAIIFVLDIGASASEHVYEDGNSCLHNAKKCIERIIERKIFASAGDEIGLVLLGTEMTANALQYPNISEGFRIANPSWEMMKIVQEIKGTAVDKCDWIDALVVAMDIMQTQTEGKKITAKKIVLFVDPDNDVNEDKLKTIINGIQKLEIELTAIGVDLFPEDEDGEGEKMDHEDIIDNNGKCSEISDLSGLSRRQRGEELMRRIINACEGISCNFVDAFSQLKTYQMKAVRPTPWNVTLDIGEKIKIPVALYKKIGDAPTSESQNETPSNVRIEQDRVYMREDRTVVEKEDRIAGYFFGSTAVPFNECDEEQMRYKSGEKCLNILGFVRCTDIPRRYFIGDGCYYLVPQKKFPAAQQVLSAFIKALKDQEKVAIATKVYRKDTSPNLVALFPLLKKKYKCILVVELPFSEDVNEFVFPRVVPEKEEPDAEQLAAVDGLIDAMDLTKIPIEDGSTETFRVKETTDAGLMYHFRCVAHRAMHPNDPLPEDFPDIKAMLSCPFQSNANYKLALEVVKDKCKLVEQPEMTSLKKEDQHKRRKKSSDKDDSNPQPSTSRDGVNAFISDTNEEISIVKNTLVEVGTVKPHEDFTALVTRGENFKTVCDQMEKVILKLVLNSFGSESFPKALVALTTLRKSCVQKDPGIYNAWLPEFKTALNDRDRLNFWELVAKDGLGLINSEESPMSAISQEDALAIFKDSKEVGGANEEQELDVDDLIDEM</sequence>
<dbReference type="InterPro" id="IPR036465">
    <property type="entry name" value="vWFA_dom_sf"/>
</dbReference>
<dbReference type="Gene3D" id="2.40.290.10">
    <property type="match status" value="1"/>
</dbReference>
<evidence type="ECO:0000256" key="7">
    <source>
        <dbReference type="ARBA" id="ARBA00022801"/>
    </source>
</evidence>
<dbReference type="Pfam" id="PF08785">
    <property type="entry name" value="Ku_PK_bind"/>
    <property type="match status" value="1"/>
</dbReference>
<accession>A0AAN9V776</accession>
<comment type="caution">
    <text evidence="16">The sequence shown here is derived from an EMBL/GenBank/DDBJ whole genome shotgun (WGS) entry which is preliminary data.</text>
</comment>
<dbReference type="GO" id="GO:0003684">
    <property type="term" value="F:damaged DNA binding"/>
    <property type="evidence" value="ECO:0007669"/>
    <property type="project" value="InterPro"/>
</dbReference>
<evidence type="ECO:0000256" key="4">
    <source>
        <dbReference type="ARBA" id="ARBA00022454"/>
    </source>
</evidence>
<dbReference type="Gene3D" id="1.10.1600.10">
    <property type="match status" value="1"/>
</dbReference>
<feature type="compositionally biased region" description="Basic and acidic residues" evidence="14">
    <location>
        <begin position="531"/>
        <end position="541"/>
    </location>
</feature>
<evidence type="ECO:0000256" key="6">
    <source>
        <dbReference type="ARBA" id="ARBA00022763"/>
    </source>
</evidence>
<evidence type="ECO:0000313" key="16">
    <source>
        <dbReference type="EMBL" id="KAK7789807.1"/>
    </source>
</evidence>
<evidence type="ECO:0000256" key="10">
    <source>
        <dbReference type="ARBA" id="ARBA00023125"/>
    </source>
</evidence>
<evidence type="ECO:0000256" key="9">
    <source>
        <dbReference type="ARBA" id="ARBA00022840"/>
    </source>
</evidence>
<gene>
    <name evidence="16" type="ORF">R5R35_001186</name>
</gene>
<comment type="similarity">
    <text evidence="3">Belongs to the ku80 family.</text>
</comment>
<dbReference type="SUPFAM" id="SSF53300">
    <property type="entry name" value="vWA-like"/>
    <property type="match status" value="1"/>
</dbReference>
<feature type="region of interest" description="Disordered" evidence="14">
    <location>
        <begin position="531"/>
        <end position="565"/>
    </location>
</feature>
<dbReference type="InterPro" id="IPR024193">
    <property type="entry name" value="Ku80"/>
</dbReference>
<dbReference type="Proteomes" id="UP001378592">
    <property type="component" value="Unassembled WGS sequence"/>
</dbReference>
<dbReference type="GO" id="GO:0004386">
    <property type="term" value="F:helicase activity"/>
    <property type="evidence" value="ECO:0007669"/>
    <property type="project" value="UniProtKB-KW"/>
</dbReference>
<name>A0AAN9V776_9ORTH</name>
<reference evidence="16 17" key="1">
    <citation type="submission" date="2024-03" db="EMBL/GenBank/DDBJ databases">
        <title>The genome assembly and annotation of the cricket Gryllus longicercus Weissman &amp; Gray.</title>
        <authorList>
            <person name="Szrajer S."/>
            <person name="Gray D."/>
            <person name="Ylla G."/>
        </authorList>
    </citation>
    <scope>NUCLEOTIDE SEQUENCE [LARGE SCALE GENOMIC DNA]</scope>
    <source>
        <strain evidence="16">DAG 2021-001</strain>
        <tissue evidence="16">Whole body minus gut</tissue>
    </source>
</reference>
<dbReference type="InterPro" id="IPR016194">
    <property type="entry name" value="SPOC-like_C_dom_sf"/>
</dbReference>
<evidence type="ECO:0000256" key="5">
    <source>
        <dbReference type="ARBA" id="ARBA00022741"/>
    </source>
</evidence>
<dbReference type="GO" id="GO:0005524">
    <property type="term" value="F:ATP binding"/>
    <property type="evidence" value="ECO:0007669"/>
    <property type="project" value="UniProtKB-KW"/>
</dbReference>
<dbReference type="Pfam" id="PF02735">
    <property type="entry name" value="Ku"/>
    <property type="match status" value="1"/>
</dbReference>
<keyword evidence="10" id="KW-0238">DNA-binding</keyword>
<dbReference type="GO" id="GO:0042162">
    <property type="term" value="F:telomeric DNA binding"/>
    <property type="evidence" value="ECO:0007669"/>
    <property type="project" value="InterPro"/>
</dbReference>
<dbReference type="GO" id="GO:0016787">
    <property type="term" value="F:hydrolase activity"/>
    <property type="evidence" value="ECO:0007669"/>
    <property type="project" value="UniProtKB-KW"/>
</dbReference>
<organism evidence="16 17">
    <name type="scientific">Gryllus longicercus</name>
    <dbReference type="NCBI Taxonomy" id="2509291"/>
    <lineage>
        <taxon>Eukaryota</taxon>
        <taxon>Metazoa</taxon>
        <taxon>Ecdysozoa</taxon>
        <taxon>Arthropoda</taxon>
        <taxon>Hexapoda</taxon>
        <taxon>Insecta</taxon>
        <taxon>Pterygota</taxon>
        <taxon>Neoptera</taxon>
        <taxon>Polyneoptera</taxon>
        <taxon>Orthoptera</taxon>
        <taxon>Ensifera</taxon>
        <taxon>Gryllidea</taxon>
        <taxon>Grylloidea</taxon>
        <taxon>Gryllidae</taxon>
        <taxon>Gryllinae</taxon>
        <taxon>Gryllus</taxon>
    </lineage>
</organism>
<feature type="domain" description="VWFA" evidence="15">
    <location>
        <begin position="9"/>
        <end position="163"/>
    </location>
</feature>
<dbReference type="GO" id="GO:0005694">
    <property type="term" value="C:chromosome"/>
    <property type="evidence" value="ECO:0007669"/>
    <property type="project" value="UniProtKB-SubCell"/>
</dbReference>
<protein>
    <recommendedName>
        <fullName evidence="15">VWFA domain-containing protein</fullName>
    </recommendedName>
</protein>
<dbReference type="GO" id="GO:0006310">
    <property type="term" value="P:DNA recombination"/>
    <property type="evidence" value="ECO:0007669"/>
    <property type="project" value="UniProtKB-KW"/>
</dbReference>
<dbReference type="GO" id="GO:0003690">
    <property type="term" value="F:double-stranded DNA binding"/>
    <property type="evidence" value="ECO:0007669"/>
    <property type="project" value="TreeGrafter"/>
</dbReference>
<dbReference type="PROSITE" id="PS50234">
    <property type="entry name" value="VWFA"/>
    <property type="match status" value="1"/>
</dbReference>